<reference evidence="4" key="1">
    <citation type="submission" date="2025-08" db="UniProtKB">
        <authorList>
            <consortium name="RefSeq"/>
        </authorList>
    </citation>
    <scope>IDENTIFICATION</scope>
</reference>
<dbReference type="GO" id="GO:0003676">
    <property type="term" value="F:nucleic acid binding"/>
    <property type="evidence" value="ECO:0007669"/>
    <property type="project" value="InterPro"/>
</dbReference>
<evidence type="ECO:0000259" key="3">
    <source>
        <dbReference type="PROSITE" id="PS50158"/>
    </source>
</evidence>
<gene>
    <name evidence="4" type="primary">LOC107767610</name>
</gene>
<name>A0A1S3XQI9_TOBAC</name>
<feature type="compositionally biased region" description="Basic residues" evidence="2">
    <location>
        <begin position="435"/>
        <end position="451"/>
    </location>
</feature>
<dbReference type="InterPro" id="IPR018289">
    <property type="entry name" value="MULE_transposase_dom"/>
</dbReference>
<dbReference type="KEGG" id="nta:107767610"/>
<feature type="region of interest" description="Disordered" evidence="2">
    <location>
        <begin position="424"/>
        <end position="463"/>
    </location>
</feature>
<dbReference type="InterPro" id="IPR036875">
    <property type="entry name" value="Znf_CCHC_sf"/>
</dbReference>
<evidence type="ECO:0000313" key="4">
    <source>
        <dbReference type="RefSeq" id="XP_016442149.1"/>
    </source>
</evidence>
<proteinExistence type="predicted"/>
<protein>
    <recommendedName>
        <fullName evidence="3">CCHC-type domain-containing protein</fullName>
    </recommendedName>
</protein>
<dbReference type="SUPFAM" id="SSF57756">
    <property type="entry name" value="Retrovirus zinc finger-like domains"/>
    <property type="match status" value="1"/>
</dbReference>
<organism evidence="4">
    <name type="scientific">Nicotiana tabacum</name>
    <name type="common">Common tobacco</name>
    <dbReference type="NCBI Taxonomy" id="4097"/>
    <lineage>
        <taxon>Eukaryota</taxon>
        <taxon>Viridiplantae</taxon>
        <taxon>Streptophyta</taxon>
        <taxon>Embryophyta</taxon>
        <taxon>Tracheophyta</taxon>
        <taxon>Spermatophyta</taxon>
        <taxon>Magnoliopsida</taxon>
        <taxon>eudicotyledons</taxon>
        <taxon>Gunneridae</taxon>
        <taxon>Pentapetalae</taxon>
        <taxon>asterids</taxon>
        <taxon>lamiids</taxon>
        <taxon>Solanales</taxon>
        <taxon>Solanaceae</taxon>
        <taxon>Nicotianoideae</taxon>
        <taxon>Nicotianeae</taxon>
        <taxon>Nicotiana</taxon>
    </lineage>
</organism>
<feature type="domain" description="CCHC-type" evidence="3">
    <location>
        <begin position="469"/>
        <end position="484"/>
    </location>
</feature>
<keyword evidence="1" id="KW-0863">Zinc-finger</keyword>
<dbReference type="InterPro" id="IPR006564">
    <property type="entry name" value="Znf_PMZ"/>
</dbReference>
<evidence type="ECO:0000256" key="2">
    <source>
        <dbReference type="SAM" id="MobiDB-lite"/>
    </source>
</evidence>
<keyword evidence="1" id="KW-0862">Zinc</keyword>
<dbReference type="OrthoDB" id="1291968at2759"/>
<keyword evidence="1" id="KW-0479">Metal-binding</keyword>
<dbReference type="RefSeq" id="XP_016442149.1">
    <property type="nucleotide sequence ID" value="XM_016586663.1"/>
</dbReference>
<dbReference type="PROSITE" id="PS50158">
    <property type="entry name" value="ZF_CCHC"/>
    <property type="match status" value="1"/>
</dbReference>
<dbReference type="GO" id="GO:0008270">
    <property type="term" value="F:zinc ion binding"/>
    <property type="evidence" value="ECO:0007669"/>
    <property type="project" value="UniProtKB-KW"/>
</dbReference>
<accession>A0A1S3XQI9</accession>
<sequence length="488" mass="55965">MDHSASTDFASAEGRPLLQLRIYEKSSQMRPLPSWPSSASADNWPASASLLLRRVCRSCGFCRSCDCFHRTSAFASAIAPEAGCFSYAPKAKRPPRFVRMASGGLEALSKHTNKWDILTGKYGSVLISACAQDGNQHIFSLAFVVVDSENDNSWTYFFKKLAECIPDSDDLCIISDRHQSIKTVVANVYTLAHHGFCMFHISMNLKSRYGDCDIIYNFQQAAKAYKLDEFSLYFDAIMESNVKADWYLENYIGFEKWSRAYFPGNRYNLMTKNISESLNAVLKFQRSWPIVSVLKVIQDNMTRWYIERIGKAQSNIHCLTPKAEGLVRERYVASCLLAPTRLNEHEFHVRGGDIDCLVNLERKSCTCRVFQVDKLQCEDAITVLKLTTCQDIWEEIYKLCDPKNKNETWKKAWDRTIYPVPHPKTWTTPSEEKRTVHHPSVKLKKDPKKVNRMPSVGENPKRKKQKISCSICKKIGHYKRKCPKRVVD</sequence>
<dbReference type="AlphaFoldDB" id="A0A1S3XQI9"/>
<dbReference type="Pfam" id="PF10551">
    <property type="entry name" value="MULE"/>
    <property type="match status" value="1"/>
</dbReference>
<dbReference type="PANTHER" id="PTHR31973:SF195">
    <property type="entry name" value="MUDR FAMILY TRANSPOSASE"/>
    <property type="match status" value="1"/>
</dbReference>
<dbReference type="InterPro" id="IPR001878">
    <property type="entry name" value="Znf_CCHC"/>
</dbReference>
<dbReference type="STRING" id="4097.A0A1S3XQI9"/>
<dbReference type="PaxDb" id="4097-A0A1S3XQI9"/>
<evidence type="ECO:0000256" key="1">
    <source>
        <dbReference type="PROSITE-ProRule" id="PRU00047"/>
    </source>
</evidence>
<dbReference type="PANTHER" id="PTHR31973">
    <property type="entry name" value="POLYPROTEIN, PUTATIVE-RELATED"/>
    <property type="match status" value="1"/>
</dbReference>
<dbReference type="SMART" id="SM00575">
    <property type="entry name" value="ZnF_PMZ"/>
    <property type="match status" value="1"/>
</dbReference>